<sequence>MPRKKHSKGFCTQKYLWKKPKVTTSTDETIPALSNETIPALLDETIPALSDEIKPALSDETIPALSGLSNDSCSGNSPTCSNVYVQTCEVHSDFKCNLFVHIKPVPRSHVIWTDLPLLFDRVSVIMELCRRLAVNSFCSLQLQEVINMNKLYVLDLTVFILF</sequence>
<protein>
    <submittedName>
        <fullName evidence="1">Uncharacterized protein</fullName>
    </submittedName>
</protein>
<gene>
    <name evidence="1" type="ORF">DPMN_173810</name>
</gene>
<dbReference type="Proteomes" id="UP000828390">
    <property type="component" value="Unassembled WGS sequence"/>
</dbReference>
<comment type="caution">
    <text evidence="1">The sequence shown here is derived from an EMBL/GenBank/DDBJ whole genome shotgun (WGS) entry which is preliminary data.</text>
</comment>
<evidence type="ECO:0000313" key="2">
    <source>
        <dbReference type="Proteomes" id="UP000828390"/>
    </source>
</evidence>
<dbReference type="EMBL" id="JAIWYP010000009">
    <property type="protein sequence ID" value="KAH3772470.1"/>
    <property type="molecule type" value="Genomic_DNA"/>
</dbReference>
<dbReference type="AlphaFoldDB" id="A0A9D4E5U4"/>
<reference evidence="1" key="1">
    <citation type="journal article" date="2019" name="bioRxiv">
        <title>The Genome of the Zebra Mussel, Dreissena polymorpha: A Resource for Invasive Species Research.</title>
        <authorList>
            <person name="McCartney M.A."/>
            <person name="Auch B."/>
            <person name="Kono T."/>
            <person name="Mallez S."/>
            <person name="Zhang Y."/>
            <person name="Obille A."/>
            <person name="Becker A."/>
            <person name="Abrahante J.E."/>
            <person name="Garbe J."/>
            <person name="Badalamenti J.P."/>
            <person name="Herman A."/>
            <person name="Mangelson H."/>
            <person name="Liachko I."/>
            <person name="Sullivan S."/>
            <person name="Sone E.D."/>
            <person name="Koren S."/>
            <person name="Silverstein K.A.T."/>
            <person name="Beckman K.B."/>
            <person name="Gohl D.M."/>
        </authorList>
    </citation>
    <scope>NUCLEOTIDE SEQUENCE</scope>
    <source>
        <strain evidence="1">Duluth1</strain>
        <tissue evidence="1">Whole animal</tissue>
    </source>
</reference>
<evidence type="ECO:0000313" key="1">
    <source>
        <dbReference type="EMBL" id="KAH3772470.1"/>
    </source>
</evidence>
<organism evidence="1 2">
    <name type="scientific">Dreissena polymorpha</name>
    <name type="common">Zebra mussel</name>
    <name type="synonym">Mytilus polymorpha</name>
    <dbReference type="NCBI Taxonomy" id="45954"/>
    <lineage>
        <taxon>Eukaryota</taxon>
        <taxon>Metazoa</taxon>
        <taxon>Spiralia</taxon>
        <taxon>Lophotrochozoa</taxon>
        <taxon>Mollusca</taxon>
        <taxon>Bivalvia</taxon>
        <taxon>Autobranchia</taxon>
        <taxon>Heteroconchia</taxon>
        <taxon>Euheterodonta</taxon>
        <taxon>Imparidentia</taxon>
        <taxon>Neoheterodontei</taxon>
        <taxon>Myida</taxon>
        <taxon>Dreissenoidea</taxon>
        <taxon>Dreissenidae</taxon>
        <taxon>Dreissena</taxon>
    </lineage>
</organism>
<reference evidence="1" key="2">
    <citation type="submission" date="2020-11" db="EMBL/GenBank/DDBJ databases">
        <authorList>
            <person name="McCartney M.A."/>
            <person name="Auch B."/>
            <person name="Kono T."/>
            <person name="Mallez S."/>
            <person name="Becker A."/>
            <person name="Gohl D.M."/>
            <person name="Silverstein K.A.T."/>
            <person name="Koren S."/>
            <person name="Bechman K.B."/>
            <person name="Herman A."/>
            <person name="Abrahante J.E."/>
            <person name="Garbe J."/>
        </authorList>
    </citation>
    <scope>NUCLEOTIDE SEQUENCE</scope>
    <source>
        <strain evidence="1">Duluth1</strain>
        <tissue evidence="1">Whole animal</tissue>
    </source>
</reference>
<keyword evidence="2" id="KW-1185">Reference proteome</keyword>
<proteinExistence type="predicted"/>
<name>A0A9D4E5U4_DREPO</name>
<accession>A0A9D4E5U4</accession>